<dbReference type="OrthoDB" id="9792335at2"/>
<dbReference type="GO" id="GO:0046872">
    <property type="term" value="F:metal ion binding"/>
    <property type="evidence" value="ECO:0007669"/>
    <property type="project" value="UniProtKB-KW"/>
</dbReference>
<name>A0A1B2I865_9BACT</name>
<dbReference type="AlphaFoldDB" id="A0A1B2I865"/>
<dbReference type="GO" id="GO:0016787">
    <property type="term" value="F:hydrolase activity"/>
    <property type="evidence" value="ECO:0007669"/>
    <property type="project" value="UniProtKB-KW"/>
</dbReference>
<dbReference type="InterPro" id="IPR011650">
    <property type="entry name" value="Peptidase_M20_dimer"/>
</dbReference>
<accession>A0A1B2I865</accession>
<dbReference type="InterPro" id="IPR036264">
    <property type="entry name" value="Bact_exopeptidase_dim_dom"/>
</dbReference>
<dbReference type="Gene3D" id="3.30.70.360">
    <property type="match status" value="1"/>
</dbReference>
<dbReference type="GeneID" id="83059021"/>
<evidence type="ECO:0000256" key="2">
    <source>
        <dbReference type="ARBA" id="ARBA00022801"/>
    </source>
</evidence>
<dbReference type="Pfam" id="PF01546">
    <property type="entry name" value="Peptidase_M20"/>
    <property type="match status" value="1"/>
</dbReference>
<protein>
    <recommendedName>
        <fullName evidence="3">Peptidase M20 dimerisation domain-containing protein</fullName>
    </recommendedName>
</protein>
<evidence type="ECO:0000313" key="4">
    <source>
        <dbReference type="EMBL" id="ANZ46170.1"/>
    </source>
</evidence>
<dbReference type="Proteomes" id="UP000093044">
    <property type="component" value="Chromosome"/>
</dbReference>
<keyword evidence="5" id="KW-1185">Reference proteome</keyword>
<dbReference type="InterPro" id="IPR050072">
    <property type="entry name" value="Peptidase_M20A"/>
</dbReference>
<sequence>MRKNKETIPSAESALAILQQLIRIRTNHTEGYEMDAVKYISSILPHKTELSIIDHGNNRGSMIVEVKGRIPDKKIAIFSYLDTVKNIGINRWEHPPFSADYVNGVVHGKGAANMKGGVTSAILAMMTLSKTSPPPLSVLACFTADGTGDGLGAIEITEKGYLKGVVEAIFTNATKEKIGISQKGALWTKVEVTGTTSYSASPSSGTNAVEALILFCQHLRKAVVGQKNRKHLLLGLPSCTITQFNSGEGEVNQIPPYAVATIDIRFMPYQDPESIISLHNEIAGELSKTYGGINVKIEVLKIQNSVYIPENSTMVKRFSNTLLSMNKKSVLTGLNIFGDAAHVIPRTGVPFLIYGPGEYSSAINEKVSLKSVISVANVLVKYIQSYDTNF</sequence>
<evidence type="ECO:0000313" key="5">
    <source>
        <dbReference type="Proteomes" id="UP000093044"/>
    </source>
</evidence>
<feature type="domain" description="Peptidase M20 dimerisation" evidence="3">
    <location>
        <begin position="180"/>
        <end position="288"/>
    </location>
</feature>
<evidence type="ECO:0000256" key="1">
    <source>
        <dbReference type="ARBA" id="ARBA00022723"/>
    </source>
</evidence>
<dbReference type="RefSeq" id="WP_066747819.1">
    <property type="nucleotide sequence ID" value="NZ_CP016757.1"/>
</dbReference>
<dbReference type="EMBL" id="CP016757">
    <property type="protein sequence ID" value="ANZ46170.1"/>
    <property type="molecule type" value="Genomic_DNA"/>
</dbReference>
<dbReference type="SUPFAM" id="SSF53187">
    <property type="entry name" value="Zn-dependent exopeptidases"/>
    <property type="match status" value="1"/>
</dbReference>
<dbReference type="Pfam" id="PF07687">
    <property type="entry name" value="M20_dimer"/>
    <property type="match status" value="1"/>
</dbReference>
<dbReference type="KEGG" id="cpor:BED41_14320"/>
<dbReference type="InterPro" id="IPR002933">
    <property type="entry name" value="Peptidase_M20"/>
</dbReference>
<dbReference type="PANTHER" id="PTHR43808">
    <property type="entry name" value="ACETYLORNITHINE DEACETYLASE"/>
    <property type="match status" value="1"/>
</dbReference>
<organism evidence="4 5">
    <name type="scientific">Cloacibacillus porcorum</name>
    <dbReference type="NCBI Taxonomy" id="1197717"/>
    <lineage>
        <taxon>Bacteria</taxon>
        <taxon>Thermotogati</taxon>
        <taxon>Synergistota</taxon>
        <taxon>Synergistia</taxon>
        <taxon>Synergistales</taxon>
        <taxon>Synergistaceae</taxon>
        <taxon>Cloacibacillus</taxon>
    </lineage>
</organism>
<reference evidence="4" key="1">
    <citation type="submission" date="2016-08" db="EMBL/GenBank/DDBJ databases">
        <title>Complete genome of Cloacibacillus porcorum.</title>
        <authorList>
            <person name="Looft T."/>
            <person name="Bayles D.O."/>
            <person name="Alt D.P."/>
        </authorList>
    </citation>
    <scope>NUCLEOTIDE SEQUENCE [LARGE SCALE GENOMIC DNA]</scope>
    <source>
        <strain evidence="4">CL-84</strain>
    </source>
</reference>
<gene>
    <name evidence="4" type="ORF">BED41_14320</name>
</gene>
<dbReference type="Gene3D" id="3.40.630.10">
    <property type="entry name" value="Zn peptidases"/>
    <property type="match status" value="2"/>
</dbReference>
<dbReference type="PANTHER" id="PTHR43808:SF3">
    <property type="entry name" value="ACETYLORNITHINE DEACETYLASE"/>
    <property type="match status" value="1"/>
</dbReference>
<keyword evidence="2" id="KW-0378">Hydrolase</keyword>
<keyword evidence="1" id="KW-0479">Metal-binding</keyword>
<evidence type="ECO:0000259" key="3">
    <source>
        <dbReference type="Pfam" id="PF07687"/>
    </source>
</evidence>
<proteinExistence type="predicted"/>
<dbReference type="STRING" id="1197717.BED41_14320"/>
<dbReference type="SUPFAM" id="SSF55031">
    <property type="entry name" value="Bacterial exopeptidase dimerisation domain"/>
    <property type="match status" value="1"/>
</dbReference>